<dbReference type="PATRIC" id="fig|851.8.peg.1962"/>
<keyword evidence="2" id="KW-1185">Reference proteome</keyword>
<gene>
    <name evidence="1" type="ORF">HMPREF3221_01949</name>
</gene>
<name>A0A133NMG9_FUSNU</name>
<comment type="caution">
    <text evidence="1">The sequence shown here is derived from an EMBL/GenBank/DDBJ whole genome shotgun (WGS) entry which is preliminary data.</text>
</comment>
<accession>A0A133NMG9</accession>
<dbReference type="AlphaFoldDB" id="A0A133NMG9"/>
<feature type="non-terminal residue" evidence="1">
    <location>
        <position position="1"/>
    </location>
</feature>
<dbReference type="Proteomes" id="UP000070401">
    <property type="component" value="Unassembled WGS sequence"/>
</dbReference>
<sequence length="65" mass="7849">TSVLTHLIKEQLEKINPNHKNEVNLETVEFITNYLIENRERLHHKTGFDKARDRLRKLRAEGYYD</sequence>
<organism evidence="1 2">
    <name type="scientific">Fusobacterium nucleatum</name>
    <dbReference type="NCBI Taxonomy" id="851"/>
    <lineage>
        <taxon>Bacteria</taxon>
        <taxon>Fusobacteriati</taxon>
        <taxon>Fusobacteriota</taxon>
        <taxon>Fusobacteriia</taxon>
        <taxon>Fusobacteriales</taxon>
        <taxon>Fusobacteriaceae</taxon>
        <taxon>Fusobacterium</taxon>
    </lineage>
</organism>
<evidence type="ECO:0000313" key="2">
    <source>
        <dbReference type="Proteomes" id="UP000070401"/>
    </source>
</evidence>
<evidence type="ECO:0000313" key="1">
    <source>
        <dbReference type="EMBL" id="KXA17483.1"/>
    </source>
</evidence>
<protein>
    <submittedName>
        <fullName evidence="1">Uncharacterized protein</fullName>
    </submittedName>
</protein>
<reference evidence="2" key="1">
    <citation type="submission" date="2016-01" db="EMBL/GenBank/DDBJ databases">
        <authorList>
            <person name="Mitreva M."/>
            <person name="Pepin K.H."/>
            <person name="Mihindukulasuriya K.A."/>
            <person name="Fulton R."/>
            <person name="Fronick C."/>
            <person name="O'Laughlin M."/>
            <person name="Miner T."/>
            <person name="Herter B."/>
            <person name="Rosa B.A."/>
            <person name="Cordes M."/>
            <person name="Tomlinson C."/>
            <person name="Wollam A."/>
            <person name="Palsikar V.B."/>
            <person name="Mardis E.R."/>
            <person name="Wilson R.K."/>
        </authorList>
    </citation>
    <scope>NUCLEOTIDE SEQUENCE [LARGE SCALE GENOMIC DNA]</scope>
    <source>
        <strain evidence="2">MJR7757B</strain>
    </source>
</reference>
<proteinExistence type="predicted"/>
<dbReference type="EMBL" id="LRPY01000196">
    <property type="protein sequence ID" value="KXA17483.1"/>
    <property type="molecule type" value="Genomic_DNA"/>
</dbReference>